<dbReference type="InterPro" id="IPR016181">
    <property type="entry name" value="Acyl_CoA_acyltransferase"/>
</dbReference>
<dbReference type="Proteomes" id="UP000035996">
    <property type="component" value="Unassembled WGS sequence"/>
</dbReference>
<organism evidence="2 3">
    <name type="scientific">Guptibacillus hwajinpoensis</name>
    <dbReference type="NCBI Taxonomy" id="208199"/>
    <lineage>
        <taxon>Bacteria</taxon>
        <taxon>Bacillati</taxon>
        <taxon>Bacillota</taxon>
        <taxon>Bacilli</taxon>
        <taxon>Bacillales</taxon>
        <taxon>Guptibacillaceae</taxon>
        <taxon>Guptibacillus</taxon>
    </lineage>
</organism>
<name>A0A0J6FVU5_9BACL</name>
<comment type="caution">
    <text evidence="2">The sequence shown here is derived from an EMBL/GenBank/DDBJ whole genome shotgun (WGS) entry which is preliminary data.</text>
</comment>
<keyword evidence="3" id="KW-1185">Reference proteome</keyword>
<feature type="domain" description="N-acetyltransferase" evidence="1">
    <location>
        <begin position="4"/>
        <end position="139"/>
    </location>
</feature>
<dbReference type="InterPro" id="IPR000182">
    <property type="entry name" value="GNAT_dom"/>
</dbReference>
<dbReference type="STRING" id="157733.AB986_04120"/>
<reference evidence="2" key="1">
    <citation type="submission" date="2015-06" db="EMBL/GenBank/DDBJ databases">
        <authorList>
            <person name="Liu B."/>
            <person name="Wang J."/>
            <person name="Zhu Y."/>
            <person name="Liu G."/>
            <person name="Chen Q."/>
            <person name="Zheng C."/>
            <person name="Che J."/>
            <person name="Ge C."/>
            <person name="Shi H."/>
            <person name="Pan Z."/>
            <person name="Liu X."/>
        </authorList>
    </citation>
    <scope>NUCLEOTIDE SEQUENCE [LARGE SCALE GENOMIC DNA]</scope>
    <source>
        <strain evidence="2">DSM 16346</strain>
    </source>
</reference>
<accession>A0A0J6FVU5</accession>
<dbReference type="PROSITE" id="PS51186">
    <property type="entry name" value="GNAT"/>
    <property type="match status" value="1"/>
</dbReference>
<dbReference type="OrthoDB" id="5638018at2"/>
<dbReference type="Gene3D" id="3.40.630.30">
    <property type="match status" value="1"/>
</dbReference>
<dbReference type="AlphaFoldDB" id="A0A0J6FVU5"/>
<dbReference type="Pfam" id="PF00583">
    <property type="entry name" value="Acetyltransf_1"/>
    <property type="match status" value="1"/>
</dbReference>
<gene>
    <name evidence="2" type="ORF">AB986_04120</name>
</gene>
<protein>
    <submittedName>
        <fullName evidence="2">Acetyltransferase</fullName>
    </submittedName>
</protein>
<sequence>MKSVMISEMLHLNDLCQIDSQVIGDDRRRHEIEKAIQEQRCLTCVLDLETAGFLIYHTSFFEYAFISLLMVRPSSRRNGVARSLIDRFEEISPTKKIFSSTNKSNTIMHQLFHSLGYVKSGSIDHIDEDDPEIIYYKSK</sequence>
<evidence type="ECO:0000259" key="1">
    <source>
        <dbReference type="PROSITE" id="PS51186"/>
    </source>
</evidence>
<dbReference type="GO" id="GO:0016747">
    <property type="term" value="F:acyltransferase activity, transferring groups other than amino-acyl groups"/>
    <property type="evidence" value="ECO:0007669"/>
    <property type="project" value="InterPro"/>
</dbReference>
<proteinExistence type="predicted"/>
<dbReference type="SUPFAM" id="SSF55729">
    <property type="entry name" value="Acyl-CoA N-acyltransferases (Nat)"/>
    <property type="match status" value="1"/>
</dbReference>
<evidence type="ECO:0000313" key="3">
    <source>
        <dbReference type="Proteomes" id="UP000035996"/>
    </source>
</evidence>
<dbReference type="CDD" id="cd04301">
    <property type="entry name" value="NAT_SF"/>
    <property type="match status" value="1"/>
</dbReference>
<evidence type="ECO:0000313" key="2">
    <source>
        <dbReference type="EMBL" id="KMM38492.1"/>
    </source>
</evidence>
<dbReference type="EMBL" id="LELK01000001">
    <property type="protein sequence ID" value="KMM38492.1"/>
    <property type="molecule type" value="Genomic_DNA"/>
</dbReference>
<dbReference type="RefSeq" id="WP_048309607.1">
    <property type="nucleotide sequence ID" value="NZ_CP119526.1"/>
</dbReference>